<dbReference type="PhylomeDB" id="O44459"/>
<dbReference type="PANTHER" id="PTHR31720:SF3">
    <property type="entry name" value="SERPENTINE RECEPTOR, CLASS Z-RELATED"/>
    <property type="match status" value="1"/>
</dbReference>
<name>O44459_CAEEL</name>
<sequence length="327" mass="37971">MNISGLLDDSEFTEQATLTAVRGLVAIFYFLMLLYLVIYPFYVYNFKLNRRKDKNALLFPTVNHFYHMVNISYSLFVLLITVICLAGVAYYHLGFVRSLPEQLTFVILVTFIIFAQYLCAEAFHLTIFLLAAQRLLVFFFPHTEKQVARFQKLMAKHIWYLYLVCFIKELALAIIFCTTISTEFLGIEGNPFGYYTMGFVALFYVLLFLSTAFYIPIMIRTRKFASIQNCVVNNYIHWQTLTVFICKSIAIVLFVYNNTYGTFSTGKYTFCIACSDIVTTPLIVQISYLGSNGCIAQPSASFKWKKFFRVLFNFEESPVVEPQREYY</sequence>
<dbReference type="InterPro" id="IPR018817">
    <property type="entry name" value="7TM_GPCR_serpentine_rcpt_Srz"/>
</dbReference>
<feature type="transmembrane region" description="Helical" evidence="1">
    <location>
        <begin position="20"/>
        <end position="44"/>
    </location>
</feature>
<evidence type="ECO:0000313" key="3">
    <source>
        <dbReference type="Proteomes" id="UP000001940"/>
    </source>
</evidence>
<dbReference type="WormBase" id="C09G12.3">
    <property type="protein sequence ID" value="CE37085"/>
    <property type="gene ID" value="WBGene00015653"/>
    <property type="gene designation" value="srz-78"/>
</dbReference>
<proteinExistence type="predicted"/>
<dbReference type="InParanoid" id="O44459"/>
<dbReference type="PANTHER" id="PTHR31720">
    <property type="entry name" value="SERPENTINE RECEPTOR, CLASS Z-RELATED"/>
    <property type="match status" value="1"/>
</dbReference>
<protein>
    <submittedName>
        <fullName evidence="2">Serpentine Receptor, class Z</fullName>
    </submittedName>
</protein>
<evidence type="ECO:0000256" key="1">
    <source>
        <dbReference type="SAM" id="Phobius"/>
    </source>
</evidence>
<dbReference type="Proteomes" id="UP000001940">
    <property type="component" value="Chromosome IV"/>
</dbReference>
<keyword evidence="1" id="KW-1133">Transmembrane helix</keyword>
<dbReference type="Pfam" id="PF10325">
    <property type="entry name" value="7TM_GPCR_Srz"/>
    <property type="match status" value="1"/>
</dbReference>
<dbReference type="CTD" id="182469"/>
<evidence type="ECO:0000313" key="2">
    <source>
        <dbReference type="EMBL" id="CCD64021.1"/>
    </source>
</evidence>
<gene>
    <name evidence="2 4" type="primary">srz-78</name>
    <name evidence="4" type="ORF">C09G12.3</name>
    <name evidence="2" type="ORF">CELE_C09G12.3</name>
</gene>
<reference evidence="2 3" key="1">
    <citation type="journal article" date="1998" name="Science">
        <title>Genome sequence of the nematode C. elegans: a platform for investigating biology.</title>
        <authorList>
            <consortium name="The C. elegans sequencing consortium"/>
            <person name="Sulson J.E."/>
            <person name="Waterston R."/>
        </authorList>
    </citation>
    <scope>NUCLEOTIDE SEQUENCE [LARGE SCALE GENOMIC DNA]</scope>
    <source>
        <strain evidence="2 3">Bristol N2</strain>
    </source>
</reference>
<dbReference type="PaxDb" id="6239-C09G12.3"/>
<dbReference type="KEGG" id="cel:CELE_C09G12.3"/>
<feature type="transmembrane region" description="Helical" evidence="1">
    <location>
        <begin position="65"/>
        <end position="93"/>
    </location>
</feature>
<feature type="transmembrane region" description="Helical" evidence="1">
    <location>
        <begin position="105"/>
        <end position="132"/>
    </location>
</feature>
<feature type="transmembrane region" description="Helical" evidence="1">
    <location>
        <begin position="159"/>
        <end position="181"/>
    </location>
</feature>
<dbReference type="RefSeq" id="NP_500358.2">
    <property type="nucleotide sequence ID" value="NM_067957.2"/>
</dbReference>
<keyword evidence="1" id="KW-0812">Transmembrane</keyword>
<dbReference type="STRING" id="6239.C09G12.3.1"/>
<dbReference type="EMBL" id="BX284604">
    <property type="protein sequence ID" value="CCD64021.1"/>
    <property type="molecule type" value="Genomic_DNA"/>
</dbReference>
<dbReference type="HOGENOM" id="CLU_056063_2_1_1"/>
<keyword evidence="1" id="KW-0472">Membrane</keyword>
<evidence type="ECO:0000313" key="4">
    <source>
        <dbReference type="WormBase" id="C09G12.3"/>
    </source>
</evidence>
<dbReference type="GeneID" id="182469"/>
<dbReference type="UCSC" id="C09G12.3">
    <property type="organism name" value="c. elegans"/>
</dbReference>
<feature type="transmembrane region" description="Helical" evidence="1">
    <location>
        <begin position="193"/>
        <end position="215"/>
    </location>
</feature>
<dbReference type="PIR" id="C88650">
    <property type="entry name" value="C88650"/>
</dbReference>
<dbReference type="AGR" id="WB:WBGene00015653"/>
<organism evidence="2 3">
    <name type="scientific">Caenorhabditis elegans</name>
    <dbReference type="NCBI Taxonomy" id="6239"/>
    <lineage>
        <taxon>Eukaryota</taxon>
        <taxon>Metazoa</taxon>
        <taxon>Ecdysozoa</taxon>
        <taxon>Nematoda</taxon>
        <taxon>Chromadorea</taxon>
        <taxon>Rhabditida</taxon>
        <taxon>Rhabditina</taxon>
        <taxon>Rhabditomorpha</taxon>
        <taxon>Rhabditoidea</taxon>
        <taxon>Rhabditidae</taxon>
        <taxon>Peloderinae</taxon>
        <taxon>Caenorhabditis</taxon>
    </lineage>
</organism>
<dbReference type="AlphaFoldDB" id="O44459"/>
<keyword evidence="3" id="KW-1185">Reference proteome</keyword>
<keyword evidence="2" id="KW-0675">Receptor</keyword>
<feature type="transmembrane region" description="Helical" evidence="1">
    <location>
        <begin position="236"/>
        <end position="256"/>
    </location>
</feature>
<accession>O44459</accession>